<proteinExistence type="predicted"/>
<accession>B9G427</accession>
<evidence type="ECO:0000313" key="2">
    <source>
        <dbReference type="EMBL" id="EEE69875.1"/>
    </source>
</evidence>
<gene>
    <name evidence="2" type="ORF">OsJ_29690</name>
</gene>
<feature type="compositionally biased region" description="Basic and acidic residues" evidence="1">
    <location>
        <begin position="31"/>
        <end position="45"/>
    </location>
</feature>
<dbReference type="Proteomes" id="UP000007752">
    <property type="component" value="Chromosome 9"/>
</dbReference>
<reference evidence="2" key="2">
    <citation type="submission" date="2008-12" db="EMBL/GenBank/DDBJ databases">
        <title>Improved gene annotation of the rice (Oryza sativa) genomes.</title>
        <authorList>
            <person name="Wang J."/>
            <person name="Li R."/>
            <person name="Fan W."/>
            <person name="Huang Q."/>
            <person name="Zhang J."/>
            <person name="Zhou Y."/>
            <person name="Hu Y."/>
            <person name="Zi S."/>
            <person name="Li J."/>
            <person name="Ni P."/>
            <person name="Zheng H."/>
            <person name="Zhang Y."/>
            <person name="Zhao M."/>
            <person name="Hao Q."/>
            <person name="McDermott J."/>
            <person name="Samudrala R."/>
            <person name="Kristiansen K."/>
            <person name="Wong G.K.-S."/>
        </authorList>
    </citation>
    <scope>NUCLEOTIDE SEQUENCE</scope>
</reference>
<dbReference type="AlphaFoldDB" id="B9G427"/>
<sequence>MARQLKEAEEMEVLERMAKELQSQVAAEAPDESKEEKRERVHHELQKLCRPTLSDKTQSSYPSINPEMAFDDAASFNMTAIANTLTIERDKANHEARASISSSQNLLNLWPKIS</sequence>
<dbReference type="EMBL" id="CM000146">
    <property type="protein sequence ID" value="EEE69875.1"/>
    <property type="molecule type" value="Genomic_DNA"/>
</dbReference>
<organism evidence="2">
    <name type="scientific">Oryza sativa subsp. japonica</name>
    <name type="common">Rice</name>
    <dbReference type="NCBI Taxonomy" id="39947"/>
    <lineage>
        <taxon>Eukaryota</taxon>
        <taxon>Viridiplantae</taxon>
        <taxon>Streptophyta</taxon>
        <taxon>Embryophyta</taxon>
        <taxon>Tracheophyta</taxon>
        <taxon>Spermatophyta</taxon>
        <taxon>Magnoliopsida</taxon>
        <taxon>Liliopsida</taxon>
        <taxon>Poales</taxon>
        <taxon>Poaceae</taxon>
        <taxon>BOP clade</taxon>
        <taxon>Oryzoideae</taxon>
        <taxon>Oryzeae</taxon>
        <taxon>Oryzinae</taxon>
        <taxon>Oryza</taxon>
        <taxon>Oryza sativa</taxon>
    </lineage>
</organism>
<protein>
    <submittedName>
        <fullName evidence="2">Uncharacterized protein</fullName>
    </submittedName>
</protein>
<reference evidence="2" key="1">
    <citation type="journal article" date="2005" name="PLoS Biol.">
        <title>The genomes of Oryza sativa: a history of duplications.</title>
        <authorList>
            <person name="Yu J."/>
            <person name="Wang J."/>
            <person name="Lin W."/>
            <person name="Li S."/>
            <person name="Li H."/>
            <person name="Zhou J."/>
            <person name="Ni P."/>
            <person name="Dong W."/>
            <person name="Hu S."/>
            <person name="Zeng C."/>
            <person name="Zhang J."/>
            <person name="Zhang Y."/>
            <person name="Li R."/>
            <person name="Xu Z."/>
            <person name="Li S."/>
            <person name="Li X."/>
            <person name="Zheng H."/>
            <person name="Cong L."/>
            <person name="Lin L."/>
            <person name="Yin J."/>
            <person name="Geng J."/>
            <person name="Li G."/>
            <person name="Shi J."/>
            <person name="Liu J."/>
            <person name="Lv H."/>
            <person name="Li J."/>
            <person name="Wang J."/>
            <person name="Deng Y."/>
            <person name="Ran L."/>
            <person name="Shi X."/>
            <person name="Wang X."/>
            <person name="Wu Q."/>
            <person name="Li C."/>
            <person name="Ren X."/>
            <person name="Wang J."/>
            <person name="Wang X."/>
            <person name="Li D."/>
            <person name="Liu D."/>
            <person name="Zhang X."/>
            <person name="Ji Z."/>
            <person name="Zhao W."/>
            <person name="Sun Y."/>
            <person name="Zhang Z."/>
            <person name="Bao J."/>
            <person name="Han Y."/>
            <person name="Dong L."/>
            <person name="Ji J."/>
            <person name="Chen P."/>
            <person name="Wu S."/>
            <person name="Liu J."/>
            <person name="Xiao Y."/>
            <person name="Bu D."/>
            <person name="Tan J."/>
            <person name="Yang L."/>
            <person name="Ye C."/>
            <person name="Zhang J."/>
            <person name="Xu J."/>
            <person name="Zhou Y."/>
            <person name="Yu Y."/>
            <person name="Zhang B."/>
            <person name="Zhuang S."/>
            <person name="Wei H."/>
            <person name="Liu B."/>
            <person name="Lei M."/>
            <person name="Yu H."/>
            <person name="Li Y."/>
            <person name="Xu H."/>
            <person name="Wei S."/>
            <person name="He X."/>
            <person name="Fang L."/>
            <person name="Zhang Z."/>
            <person name="Zhang Y."/>
            <person name="Huang X."/>
            <person name="Su Z."/>
            <person name="Tong W."/>
            <person name="Li J."/>
            <person name="Tong Z."/>
            <person name="Li S."/>
            <person name="Ye J."/>
            <person name="Wang L."/>
            <person name="Fang L."/>
            <person name="Lei T."/>
            <person name="Chen C."/>
            <person name="Chen H."/>
            <person name="Xu Z."/>
            <person name="Li H."/>
            <person name="Huang H."/>
            <person name="Zhang F."/>
            <person name="Xu H."/>
            <person name="Li N."/>
            <person name="Zhao C."/>
            <person name="Li S."/>
            <person name="Dong L."/>
            <person name="Huang Y."/>
            <person name="Li L."/>
            <person name="Xi Y."/>
            <person name="Qi Q."/>
            <person name="Li W."/>
            <person name="Zhang B."/>
            <person name="Hu W."/>
            <person name="Zhang Y."/>
            <person name="Tian X."/>
            <person name="Jiao Y."/>
            <person name="Liang X."/>
            <person name="Jin J."/>
            <person name="Gao L."/>
            <person name="Zheng W."/>
            <person name="Hao B."/>
            <person name="Liu S."/>
            <person name="Wang W."/>
            <person name="Yuan L."/>
            <person name="Cao M."/>
            <person name="McDermott J."/>
            <person name="Samudrala R."/>
            <person name="Wang J."/>
            <person name="Wong G.K."/>
            <person name="Yang H."/>
        </authorList>
    </citation>
    <scope>NUCLEOTIDE SEQUENCE [LARGE SCALE GENOMIC DNA]</scope>
</reference>
<evidence type="ECO:0000256" key="1">
    <source>
        <dbReference type="SAM" id="MobiDB-lite"/>
    </source>
</evidence>
<name>B9G427_ORYSJ</name>
<feature type="region of interest" description="Disordered" evidence="1">
    <location>
        <begin position="24"/>
        <end position="45"/>
    </location>
</feature>